<dbReference type="Proteomes" id="UP000042997">
    <property type="component" value="Unassembled WGS sequence"/>
</dbReference>
<name>A0A098BV19_9NOCA</name>
<dbReference type="EMBL" id="CCSD01000100">
    <property type="protein sequence ID" value="CDZ91571.1"/>
    <property type="molecule type" value="Genomic_DNA"/>
</dbReference>
<organism evidence="1 2">
    <name type="scientific">Rhodococcus ruber</name>
    <dbReference type="NCBI Taxonomy" id="1830"/>
    <lineage>
        <taxon>Bacteria</taxon>
        <taxon>Bacillati</taxon>
        <taxon>Actinomycetota</taxon>
        <taxon>Actinomycetes</taxon>
        <taxon>Mycobacteriales</taxon>
        <taxon>Nocardiaceae</taxon>
        <taxon>Rhodococcus</taxon>
    </lineage>
</organism>
<evidence type="ECO:0000313" key="1">
    <source>
        <dbReference type="EMBL" id="CDZ91571.1"/>
    </source>
</evidence>
<accession>A0A098BV19</accession>
<reference evidence="1 2" key="1">
    <citation type="journal article" date="2014" name="Genome Announc.">
        <title>Draft Genome Sequence of Propane- and Butane-Oxidizing Actinobacterium Rhodococcus ruber IEGM 231.</title>
        <authorList>
            <person name="Ivshina I.B."/>
            <person name="Kuyukina M.S."/>
            <person name="Krivoruchko A.V."/>
            <person name="Barbe V."/>
            <person name="Fischer C."/>
        </authorList>
    </citation>
    <scope>NUCLEOTIDE SEQUENCE [LARGE SCALE GENOMIC DNA]</scope>
</reference>
<gene>
    <name evidence="1" type="ORF">RHRU231_850031</name>
</gene>
<evidence type="ECO:0000313" key="2">
    <source>
        <dbReference type="Proteomes" id="UP000042997"/>
    </source>
</evidence>
<protein>
    <submittedName>
        <fullName evidence="1">Uncharacterized protein</fullName>
    </submittedName>
</protein>
<dbReference type="AlphaFoldDB" id="A0A098BV19"/>
<sequence>MPESLQAARVSAAATATAPVARDFFLTSTFLSVVYAHRQAPRWRYRKHPLTGEAANPVPLRAPRRDADHCGRRRCRPAGEPVHLVRIRAWQLHPVAARTIL</sequence>
<proteinExistence type="predicted"/>